<organism evidence="1 2">
    <name type="scientific">Populus trichocarpa</name>
    <name type="common">Western balsam poplar</name>
    <name type="synonym">Populus balsamifera subsp. trichocarpa</name>
    <dbReference type="NCBI Taxonomy" id="3694"/>
    <lineage>
        <taxon>Eukaryota</taxon>
        <taxon>Viridiplantae</taxon>
        <taxon>Streptophyta</taxon>
        <taxon>Embryophyta</taxon>
        <taxon>Tracheophyta</taxon>
        <taxon>Spermatophyta</taxon>
        <taxon>Magnoliopsida</taxon>
        <taxon>eudicotyledons</taxon>
        <taxon>Gunneridae</taxon>
        <taxon>Pentapetalae</taxon>
        <taxon>rosids</taxon>
        <taxon>fabids</taxon>
        <taxon>Malpighiales</taxon>
        <taxon>Salicaceae</taxon>
        <taxon>Saliceae</taxon>
        <taxon>Populus</taxon>
    </lineage>
</organism>
<accession>A0ACC0S9I2</accession>
<keyword evidence="2" id="KW-1185">Reference proteome</keyword>
<gene>
    <name evidence="1" type="ORF">POPTR_011G078401v4</name>
</gene>
<dbReference type="Proteomes" id="UP000006729">
    <property type="component" value="Chromosome 11"/>
</dbReference>
<comment type="caution">
    <text evidence="1">The sequence shown here is derived from an EMBL/GenBank/DDBJ whole genome shotgun (WGS) entry which is preliminary data.</text>
</comment>
<sequence length="109" mass="12108">MHTCHVQLGFGLEGMLIPWPQAKLRYTWQWKPAIDYTAVSQLLTSSLDCCKAKARPLASISNLSTRLKLDEGSPDCWNSLLQLQACTGEIVLFFLSGERLNLVVSAAKL</sequence>
<evidence type="ECO:0000313" key="1">
    <source>
        <dbReference type="EMBL" id="KAI9385555.1"/>
    </source>
</evidence>
<reference evidence="1 2" key="1">
    <citation type="journal article" date="2006" name="Science">
        <title>The genome of black cottonwood, Populus trichocarpa (Torr. &amp; Gray).</title>
        <authorList>
            <person name="Tuskan G.A."/>
            <person name="Difazio S."/>
            <person name="Jansson S."/>
            <person name="Bohlmann J."/>
            <person name="Grigoriev I."/>
            <person name="Hellsten U."/>
            <person name="Putnam N."/>
            <person name="Ralph S."/>
            <person name="Rombauts S."/>
            <person name="Salamov A."/>
            <person name="Schein J."/>
            <person name="Sterck L."/>
            <person name="Aerts A."/>
            <person name="Bhalerao R.R."/>
            <person name="Bhalerao R.P."/>
            <person name="Blaudez D."/>
            <person name="Boerjan W."/>
            <person name="Brun A."/>
            <person name="Brunner A."/>
            <person name="Busov V."/>
            <person name="Campbell M."/>
            <person name="Carlson J."/>
            <person name="Chalot M."/>
            <person name="Chapman J."/>
            <person name="Chen G.L."/>
            <person name="Cooper D."/>
            <person name="Coutinho P.M."/>
            <person name="Couturier J."/>
            <person name="Covert S."/>
            <person name="Cronk Q."/>
            <person name="Cunningham R."/>
            <person name="Davis J."/>
            <person name="Degroeve S."/>
            <person name="Dejardin A."/>
            <person name="Depamphilis C."/>
            <person name="Detter J."/>
            <person name="Dirks B."/>
            <person name="Dubchak I."/>
            <person name="Duplessis S."/>
            <person name="Ehlting J."/>
            <person name="Ellis B."/>
            <person name="Gendler K."/>
            <person name="Goodstein D."/>
            <person name="Gribskov M."/>
            <person name="Grimwood J."/>
            <person name="Groover A."/>
            <person name="Gunter L."/>
            <person name="Hamberger B."/>
            <person name="Heinze B."/>
            <person name="Helariutta Y."/>
            <person name="Henrissat B."/>
            <person name="Holligan D."/>
            <person name="Holt R."/>
            <person name="Huang W."/>
            <person name="Islam-Faridi N."/>
            <person name="Jones S."/>
            <person name="Jones-Rhoades M."/>
            <person name="Jorgensen R."/>
            <person name="Joshi C."/>
            <person name="Kangasjarvi J."/>
            <person name="Karlsson J."/>
            <person name="Kelleher C."/>
            <person name="Kirkpatrick R."/>
            <person name="Kirst M."/>
            <person name="Kohler A."/>
            <person name="Kalluri U."/>
            <person name="Larimer F."/>
            <person name="Leebens-Mack J."/>
            <person name="Leple J.C."/>
            <person name="Locascio P."/>
            <person name="Lou Y."/>
            <person name="Lucas S."/>
            <person name="Martin F."/>
            <person name="Montanini B."/>
            <person name="Napoli C."/>
            <person name="Nelson D.R."/>
            <person name="Nelson C."/>
            <person name="Nieminen K."/>
            <person name="Nilsson O."/>
            <person name="Pereda V."/>
            <person name="Peter G."/>
            <person name="Philippe R."/>
            <person name="Pilate G."/>
            <person name="Poliakov A."/>
            <person name="Razumovskaya J."/>
            <person name="Richardson P."/>
            <person name="Rinaldi C."/>
            <person name="Ritland K."/>
            <person name="Rouze P."/>
            <person name="Ryaboy D."/>
            <person name="Schmutz J."/>
            <person name="Schrader J."/>
            <person name="Segerman B."/>
            <person name="Shin H."/>
            <person name="Siddiqui A."/>
            <person name="Sterky F."/>
            <person name="Terry A."/>
            <person name="Tsai C.J."/>
            <person name="Uberbacher E."/>
            <person name="Unneberg P."/>
            <person name="Vahala J."/>
            <person name="Wall K."/>
            <person name="Wessler S."/>
            <person name="Yang G."/>
            <person name="Yin T."/>
            <person name="Douglas C."/>
            <person name="Marra M."/>
            <person name="Sandberg G."/>
            <person name="Van de Peer Y."/>
            <person name="Rokhsar D."/>
        </authorList>
    </citation>
    <scope>NUCLEOTIDE SEQUENCE [LARGE SCALE GENOMIC DNA]</scope>
    <source>
        <strain evidence="2">cv. Nisqually</strain>
    </source>
</reference>
<dbReference type="EMBL" id="CM009300">
    <property type="protein sequence ID" value="KAI9385555.1"/>
    <property type="molecule type" value="Genomic_DNA"/>
</dbReference>
<protein>
    <submittedName>
        <fullName evidence="1">Uncharacterized protein</fullName>
    </submittedName>
</protein>
<evidence type="ECO:0000313" key="2">
    <source>
        <dbReference type="Proteomes" id="UP000006729"/>
    </source>
</evidence>
<proteinExistence type="predicted"/>
<name>A0ACC0S9I2_POPTR</name>